<sequence>MSTMMCYSVPAFVLVQFFVLSANGFLFDISINSSDVRGPFTHFWQSTGFCPPLPHTMAGTFNLSPDMKQNLAYISAVPFDGITQVRIHWLLELVRVTNITNGQPQYDFSVLDEFVELLHENELNFGFELMGNPSQLFNNFENRTQVYWWKDLVAQTAHRYVVRFGIDYVRQWNFETWNEPDCHDFDNLTMTVPGFINYYDACSEGLKSVDESLIFGGPGDACMSAMGTYSSRYADALLNHTVHGFNYFTGEKGVRIDFLSFHFKGGGKGIAILEKELENMQYIQATYQELEHKPYVNNEADPMVGWNRPFEWRADPIYAGLVAKVITQHQHTLKARPDAVIKNYTLLGNDNGFLSYYPFQFSERTLNARFQMNNTIPNYVTFVRKPVYIVMTMLALLGDKQIHVDTSVSNTSDFGALATLHDSVISNSSDSWQVSLLFFGASDPNTTTSIGNLNLKWQIFPPPGIKSLKMMIYMIYNDGANPYRIWNRVYNKTDFPTLEQFAQIRQEEDPAYIMYDVPVKDGPIPVPPLFDVLDPHVVVMHLCAEPETAPEKVTGVRFINVTAGQVLVVWSDRNINSKCILTYDVELSTAGPSGPYTKVNLQNSFVTLFLFETDNEQNVQGFYRVRAVDYWKTGGDYSDPVLYST</sequence>
<dbReference type="SUPFAM" id="SSF51011">
    <property type="entry name" value="Glycosyl hydrolase domain"/>
    <property type="match status" value="1"/>
</dbReference>
<organism evidence="6">
    <name type="scientific">Arion vulgaris</name>
    <dbReference type="NCBI Taxonomy" id="1028688"/>
    <lineage>
        <taxon>Eukaryota</taxon>
        <taxon>Metazoa</taxon>
        <taxon>Spiralia</taxon>
        <taxon>Lophotrochozoa</taxon>
        <taxon>Mollusca</taxon>
        <taxon>Gastropoda</taxon>
        <taxon>Heterobranchia</taxon>
        <taxon>Euthyneura</taxon>
        <taxon>Panpulmonata</taxon>
        <taxon>Eupulmonata</taxon>
        <taxon>Stylommatophora</taxon>
        <taxon>Helicina</taxon>
        <taxon>Arionoidea</taxon>
        <taxon>Arionidae</taxon>
        <taxon>Arion</taxon>
    </lineage>
</organism>
<dbReference type="InterPro" id="IPR051923">
    <property type="entry name" value="Glycosyl_Hydrolase_39"/>
</dbReference>
<dbReference type="InterPro" id="IPR049167">
    <property type="entry name" value="GH39_C"/>
</dbReference>
<dbReference type="Gene3D" id="3.20.20.80">
    <property type="entry name" value="Glycosidases"/>
    <property type="match status" value="1"/>
</dbReference>
<keyword evidence="3" id="KW-0326">Glycosidase</keyword>
<evidence type="ECO:0000256" key="3">
    <source>
        <dbReference type="ARBA" id="ARBA00023295"/>
    </source>
</evidence>
<protein>
    <recommendedName>
        <fullName evidence="5">Fibronectin type-III domain-containing protein</fullName>
    </recommendedName>
</protein>
<evidence type="ECO:0000256" key="2">
    <source>
        <dbReference type="ARBA" id="ARBA00022801"/>
    </source>
</evidence>
<comment type="similarity">
    <text evidence="1">Belongs to the glycosyl hydrolase 39 family.</text>
</comment>
<dbReference type="InterPro" id="IPR003961">
    <property type="entry name" value="FN3_dom"/>
</dbReference>
<evidence type="ECO:0000256" key="4">
    <source>
        <dbReference type="PIRSR" id="PIRSR600514-1"/>
    </source>
</evidence>
<evidence type="ECO:0000259" key="5">
    <source>
        <dbReference type="PROSITE" id="PS50853"/>
    </source>
</evidence>
<dbReference type="Pfam" id="PF01229">
    <property type="entry name" value="Glyco_hydro_39"/>
    <property type="match status" value="1"/>
</dbReference>
<dbReference type="InterPro" id="IPR036116">
    <property type="entry name" value="FN3_sf"/>
</dbReference>
<dbReference type="PRINTS" id="PR00745">
    <property type="entry name" value="GLHYDRLASE39"/>
</dbReference>
<keyword evidence="2" id="KW-0378">Hydrolase</keyword>
<dbReference type="EMBL" id="HACG01041556">
    <property type="protein sequence ID" value="CEK88421.1"/>
    <property type="molecule type" value="Transcribed_RNA"/>
</dbReference>
<dbReference type="GO" id="GO:0005975">
    <property type="term" value="P:carbohydrate metabolic process"/>
    <property type="evidence" value="ECO:0007669"/>
    <property type="project" value="InterPro"/>
</dbReference>
<dbReference type="Gene3D" id="2.60.40.10">
    <property type="entry name" value="Immunoglobulins"/>
    <property type="match status" value="1"/>
</dbReference>
<dbReference type="InterPro" id="IPR049166">
    <property type="entry name" value="GH39_cat"/>
</dbReference>
<gene>
    <name evidence="6" type="primary">ORF165220</name>
</gene>
<dbReference type="SUPFAM" id="SSF49265">
    <property type="entry name" value="Fibronectin type III"/>
    <property type="match status" value="1"/>
</dbReference>
<dbReference type="Pfam" id="PF21200">
    <property type="entry name" value="Glyco_hydro_39_C"/>
    <property type="match status" value="1"/>
</dbReference>
<dbReference type="PANTHER" id="PTHR12631">
    <property type="entry name" value="ALPHA-L-IDURONIDASE"/>
    <property type="match status" value="1"/>
</dbReference>
<name>A0A0B7B7Z3_9EUPU</name>
<dbReference type="InterPro" id="IPR049165">
    <property type="entry name" value="GH39_as"/>
</dbReference>
<dbReference type="PROSITE" id="PS50853">
    <property type="entry name" value="FN3"/>
    <property type="match status" value="1"/>
</dbReference>
<dbReference type="Gene3D" id="2.60.40.1500">
    <property type="entry name" value="Glycosyl hydrolase domain, family 39"/>
    <property type="match status" value="1"/>
</dbReference>
<feature type="active site" description="Proton donor" evidence="4">
    <location>
        <position position="179"/>
    </location>
</feature>
<dbReference type="PROSITE" id="PS01027">
    <property type="entry name" value="GLYCOSYL_HYDROL_F39"/>
    <property type="match status" value="1"/>
</dbReference>
<dbReference type="GO" id="GO:0003940">
    <property type="term" value="F:L-iduronidase activity"/>
    <property type="evidence" value="ECO:0007669"/>
    <property type="project" value="TreeGrafter"/>
</dbReference>
<dbReference type="InterPro" id="IPR013783">
    <property type="entry name" value="Ig-like_fold"/>
</dbReference>
<dbReference type="SUPFAM" id="SSF51445">
    <property type="entry name" value="(Trans)glycosidases"/>
    <property type="match status" value="1"/>
</dbReference>
<dbReference type="AlphaFoldDB" id="A0A0B7B7Z3"/>
<evidence type="ECO:0000256" key="1">
    <source>
        <dbReference type="ARBA" id="ARBA00008875"/>
    </source>
</evidence>
<reference evidence="6" key="1">
    <citation type="submission" date="2014-12" db="EMBL/GenBank/DDBJ databases">
        <title>Insight into the proteome of Arion vulgaris.</title>
        <authorList>
            <person name="Aradska J."/>
            <person name="Bulat T."/>
            <person name="Smidak R."/>
            <person name="Sarate P."/>
            <person name="Gangsoo J."/>
            <person name="Sialana F."/>
            <person name="Bilban M."/>
            <person name="Lubec G."/>
        </authorList>
    </citation>
    <scope>NUCLEOTIDE SEQUENCE</scope>
    <source>
        <tissue evidence="6">Skin</tissue>
    </source>
</reference>
<feature type="domain" description="Fibronectin type-III" evidence="5">
    <location>
        <begin position="549"/>
        <end position="645"/>
    </location>
</feature>
<dbReference type="InterPro" id="IPR000514">
    <property type="entry name" value="Glyco_hydro_39"/>
</dbReference>
<dbReference type="InterPro" id="IPR017853">
    <property type="entry name" value="GH"/>
</dbReference>
<dbReference type="PANTHER" id="PTHR12631:SF8">
    <property type="entry name" value="ALPHA-L-IDURONIDASE"/>
    <property type="match status" value="1"/>
</dbReference>
<proteinExistence type="inferred from homology"/>
<evidence type="ECO:0000313" key="6">
    <source>
        <dbReference type="EMBL" id="CEK88421.1"/>
    </source>
</evidence>
<accession>A0A0B7B7Z3</accession>